<comment type="caution">
    <text evidence="2">The sequence shown here is derived from an EMBL/GenBank/DDBJ whole genome shotgun (WGS) entry which is preliminary data.</text>
</comment>
<evidence type="ECO:0000313" key="3">
    <source>
        <dbReference type="Proteomes" id="UP001058974"/>
    </source>
</evidence>
<name>A0A9D4YP67_PEA</name>
<organism evidence="2 3">
    <name type="scientific">Pisum sativum</name>
    <name type="common">Garden pea</name>
    <name type="synonym">Lathyrus oleraceus</name>
    <dbReference type="NCBI Taxonomy" id="3888"/>
    <lineage>
        <taxon>Eukaryota</taxon>
        <taxon>Viridiplantae</taxon>
        <taxon>Streptophyta</taxon>
        <taxon>Embryophyta</taxon>
        <taxon>Tracheophyta</taxon>
        <taxon>Spermatophyta</taxon>
        <taxon>Magnoliopsida</taxon>
        <taxon>eudicotyledons</taxon>
        <taxon>Gunneridae</taxon>
        <taxon>Pentapetalae</taxon>
        <taxon>rosids</taxon>
        <taxon>fabids</taxon>
        <taxon>Fabales</taxon>
        <taxon>Fabaceae</taxon>
        <taxon>Papilionoideae</taxon>
        <taxon>50 kb inversion clade</taxon>
        <taxon>NPAAA clade</taxon>
        <taxon>Hologalegina</taxon>
        <taxon>IRL clade</taxon>
        <taxon>Fabeae</taxon>
        <taxon>Lathyrus</taxon>
    </lineage>
</organism>
<evidence type="ECO:0000313" key="2">
    <source>
        <dbReference type="EMBL" id="KAI5440521.1"/>
    </source>
</evidence>
<dbReference type="InterPro" id="IPR004312">
    <property type="entry name" value="ATHILA_Orf1_C"/>
</dbReference>
<evidence type="ECO:0000259" key="1">
    <source>
        <dbReference type="Pfam" id="PF03078"/>
    </source>
</evidence>
<keyword evidence="3" id="KW-1185">Reference proteome</keyword>
<gene>
    <name evidence="2" type="ORF">KIW84_010124</name>
</gene>
<protein>
    <recommendedName>
        <fullName evidence="1">Arabidopsis retrotransposon Orf1 C-terminal domain-containing protein</fullName>
    </recommendedName>
</protein>
<dbReference type="AlphaFoldDB" id="A0A9D4YP67"/>
<sequence>MPPREVIPTREINYMGIEFAEGIDGENQMSIYQKLFKRDVLATRYREDGALRALGLFDSARWMLNNLGGSRTTGTAYFRMSNRNYSINQDQLADLFSFPHGNESACQHPLESEWESSALDFLQQITGKTTTDWEGLKATAIQNPAIWYLHRILASTIFGRENTGNINSRDLFLIFCALSETKVNPTPFLLAYFQSTSVRIGDLICVGGLITSITLAFNLGTKLATLEPLETPFVDFDYCRSMRLIKNKPDDKYFMMISN</sequence>
<feature type="domain" description="Arabidopsis retrotransposon Orf1 C-terminal" evidence="1">
    <location>
        <begin position="74"/>
        <end position="180"/>
    </location>
</feature>
<dbReference type="EMBL" id="JAMSHJ010000001">
    <property type="protein sequence ID" value="KAI5440521.1"/>
    <property type="molecule type" value="Genomic_DNA"/>
</dbReference>
<proteinExistence type="predicted"/>
<dbReference type="Proteomes" id="UP001058974">
    <property type="component" value="Chromosome 1"/>
</dbReference>
<accession>A0A9D4YP67</accession>
<reference evidence="2 3" key="1">
    <citation type="journal article" date="2022" name="Nat. Genet.">
        <title>Improved pea reference genome and pan-genome highlight genomic features and evolutionary characteristics.</title>
        <authorList>
            <person name="Yang T."/>
            <person name="Liu R."/>
            <person name="Luo Y."/>
            <person name="Hu S."/>
            <person name="Wang D."/>
            <person name="Wang C."/>
            <person name="Pandey M.K."/>
            <person name="Ge S."/>
            <person name="Xu Q."/>
            <person name="Li N."/>
            <person name="Li G."/>
            <person name="Huang Y."/>
            <person name="Saxena R.K."/>
            <person name="Ji Y."/>
            <person name="Li M."/>
            <person name="Yan X."/>
            <person name="He Y."/>
            <person name="Liu Y."/>
            <person name="Wang X."/>
            <person name="Xiang C."/>
            <person name="Varshney R.K."/>
            <person name="Ding H."/>
            <person name="Gao S."/>
            <person name="Zong X."/>
        </authorList>
    </citation>
    <scope>NUCLEOTIDE SEQUENCE [LARGE SCALE GENOMIC DNA]</scope>
    <source>
        <strain evidence="2 3">cv. Zhongwan 6</strain>
    </source>
</reference>
<dbReference type="Pfam" id="PF03078">
    <property type="entry name" value="ATHILA"/>
    <property type="match status" value="1"/>
</dbReference>
<dbReference type="Gramene" id="Psat01G0012400-T1">
    <property type="protein sequence ID" value="KAI5440521.1"/>
    <property type="gene ID" value="KIW84_010124"/>
</dbReference>